<reference evidence="7" key="1">
    <citation type="submission" date="2018-01" db="EMBL/GenBank/DDBJ databases">
        <authorList>
            <person name="Kerou L M."/>
        </authorList>
    </citation>
    <scope>NUCLEOTIDE SEQUENCE [LARGE SCALE GENOMIC DNA]</scope>
    <source>
        <strain evidence="7">SCU2</strain>
    </source>
</reference>
<keyword evidence="3" id="KW-0413">Isomerase</keyword>
<dbReference type="EMBL" id="LT981265">
    <property type="protein sequence ID" value="SPC34458.1"/>
    <property type="molecule type" value="Genomic_DNA"/>
</dbReference>
<feature type="compositionally biased region" description="Basic and acidic residues" evidence="4">
    <location>
        <begin position="124"/>
        <end position="133"/>
    </location>
</feature>
<sequence length="473" mass="53925">MHIVSDLDRMIGLEVYSTATEGVKGRIRRSSNNSRSDGHYDHFMVEEVIDVDGRISISKVRDNRHRYPLFILRKEGIDTIHALKELESKYGLRLNALGLKDANASTLQYVTSDRVLGVRRRKRENIGSEKGDGDGEGGGEGGRGMGIKEVDEDEEEEKELSTRHCSLKFVGYLDRMLRKRDLIGNRFTITIEIDPSDHEYLEKIKSVIMEVRARRVGNFYGYQRFGSIRPVTHLVGKAITKRRFREAVDTFLTYIGEYEDEQSRNVRLMLRDGLSEESIEHIPYHMDLERDLVESMIKSSDPIRALRRLPISVRRLFVEAYQAYIFNRTLSIAIREGYDISTPSMGDICFSVDVNNKVGDICRFDGSRSKDGLVPAIPLVGFAFKPIGRFGTIVERVMEEEEICSKDFYIKEMQEVSVEGGFRPSPLLLLYNTFEILSNNGGIRVRFALPKGSYATVLLREVIKPAQPTLVGF</sequence>
<dbReference type="SUPFAM" id="SSF55120">
    <property type="entry name" value="Pseudouridine synthase"/>
    <property type="match status" value="1"/>
</dbReference>
<feature type="domain" description="TRUD" evidence="5">
    <location>
        <begin position="215"/>
        <end position="428"/>
    </location>
</feature>
<organism evidence="6 7">
    <name type="scientific">Candidatus Nitrosocaldus cavascurensis</name>
    <dbReference type="NCBI Taxonomy" id="2058097"/>
    <lineage>
        <taxon>Archaea</taxon>
        <taxon>Nitrososphaerota</taxon>
        <taxon>Nitrososphaeria</taxon>
        <taxon>Candidatus Nitrosocaldales</taxon>
        <taxon>Candidatus Nitrosocaldaceae</taxon>
        <taxon>Candidatus Nitrosocaldus</taxon>
    </lineage>
</organism>
<dbReference type="PIRSF" id="PIRSF037016">
    <property type="entry name" value="Pseudouridin_synth_euk_prd"/>
    <property type="match status" value="1"/>
</dbReference>
<evidence type="ECO:0000313" key="7">
    <source>
        <dbReference type="Proteomes" id="UP000236248"/>
    </source>
</evidence>
<dbReference type="GO" id="GO:0009982">
    <property type="term" value="F:pseudouridine synthase activity"/>
    <property type="evidence" value="ECO:0007669"/>
    <property type="project" value="InterPro"/>
</dbReference>
<dbReference type="InterPro" id="IPR042214">
    <property type="entry name" value="TruD_catalytic"/>
</dbReference>
<feature type="region of interest" description="Disordered" evidence="4">
    <location>
        <begin position="121"/>
        <end position="152"/>
    </location>
</feature>
<dbReference type="InterPro" id="IPR020103">
    <property type="entry name" value="PsdUridine_synth_cat_dom_sf"/>
</dbReference>
<dbReference type="Gene3D" id="1.10.1510.30">
    <property type="match status" value="1"/>
</dbReference>
<proteinExistence type="inferred from homology"/>
<gene>
    <name evidence="6" type="ORF">NCAV_1291</name>
</gene>
<dbReference type="PROSITE" id="PS01268">
    <property type="entry name" value="UPF0024"/>
    <property type="match status" value="1"/>
</dbReference>
<name>A0A2K5AS26_9ARCH</name>
<dbReference type="PROSITE" id="PS50984">
    <property type="entry name" value="TRUD"/>
    <property type="match status" value="1"/>
</dbReference>
<dbReference type="PANTHER" id="PTHR13326:SF21">
    <property type="entry name" value="PSEUDOURIDYLATE SYNTHASE PUS7L"/>
    <property type="match status" value="1"/>
</dbReference>
<evidence type="ECO:0000256" key="1">
    <source>
        <dbReference type="ARBA" id="ARBA00007953"/>
    </source>
</evidence>
<feature type="compositionally biased region" description="Gly residues" evidence="4">
    <location>
        <begin position="136"/>
        <end position="145"/>
    </location>
</feature>
<keyword evidence="7" id="KW-1185">Reference proteome</keyword>
<dbReference type="InterPro" id="IPR001656">
    <property type="entry name" value="PsdUridine_synth_TruD"/>
</dbReference>
<dbReference type="RefSeq" id="WP_148695230.1">
    <property type="nucleotide sequence ID" value="NZ_LT981265.1"/>
</dbReference>
<dbReference type="GO" id="GO:0008033">
    <property type="term" value="P:tRNA processing"/>
    <property type="evidence" value="ECO:0007669"/>
    <property type="project" value="UniProtKB-KW"/>
</dbReference>
<comment type="similarity">
    <text evidence="1">Belongs to the pseudouridine synthase TruD family.</text>
</comment>
<dbReference type="GO" id="GO:0001522">
    <property type="term" value="P:pseudouridine synthesis"/>
    <property type="evidence" value="ECO:0007669"/>
    <property type="project" value="InterPro"/>
</dbReference>
<dbReference type="Pfam" id="PF01142">
    <property type="entry name" value="TruD"/>
    <property type="match status" value="2"/>
</dbReference>
<evidence type="ECO:0000256" key="3">
    <source>
        <dbReference type="ARBA" id="ARBA00023235"/>
    </source>
</evidence>
<dbReference type="Gene3D" id="3.30.2350.20">
    <property type="entry name" value="TruD, catalytic domain"/>
    <property type="match status" value="1"/>
</dbReference>
<protein>
    <recommendedName>
        <fullName evidence="5">TRUD domain-containing protein</fullName>
    </recommendedName>
</protein>
<dbReference type="Proteomes" id="UP000236248">
    <property type="component" value="Chromosome NCAV"/>
</dbReference>
<evidence type="ECO:0000256" key="4">
    <source>
        <dbReference type="SAM" id="MobiDB-lite"/>
    </source>
</evidence>
<dbReference type="InterPro" id="IPR011760">
    <property type="entry name" value="PsdUridine_synth_TruD_insert"/>
</dbReference>
<evidence type="ECO:0000256" key="2">
    <source>
        <dbReference type="ARBA" id="ARBA00022694"/>
    </source>
</evidence>
<dbReference type="InterPro" id="IPR020119">
    <property type="entry name" value="PsdUridine_synth_TruD_CS"/>
</dbReference>
<evidence type="ECO:0000259" key="5">
    <source>
        <dbReference type="PROSITE" id="PS50984"/>
    </source>
</evidence>
<dbReference type="PANTHER" id="PTHR13326">
    <property type="entry name" value="TRNA PSEUDOURIDINE SYNTHASE D"/>
    <property type="match status" value="1"/>
</dbReference>
<dbReference type="GO" id="GO:0003723">
    <property type="term" value="F:RNA binding"/>
    <property type="evidence" value="ECO:0007669"/>
    <property type="project" value="InterPro"/>
</dbReference>
<dbReference type="KEGG" id="ncv:NCAV_1291"/>
<dbReference type="AlphaFoldDB" id="A0A2K5AS26"/>
<dbReference type="GeneID" id="41595292"/>
<evidence type="ECO:0000313" key="6">
    <source>
        <dbReference type="EMBL" id="SPC34458.1"/>
    </source>
</evidence>
<accession>A0A2K5AS26</accession>
<dbReference type="Gene3D" id="3.30.70.3160">
    <property type="match status" value="2"/>
</dbReference>
<keyword evidence="2" id="KW-0819">tRNA processing</keyword>